<dbReference type="Gene3D" id="2.170.210.10">
    <property type="entry name" value="DNA double-strand break repair and VJ recombination XRCC4, N-terminal"/>
    <property type="match status" value="1"/>
</dbReference>
<dbReference type="GO" id="GO:0006310">
    <property type="term" value="P:DNA recombination"/>
    <property type="evidence" value="ECO:0007669"/>
    <property type="project" value="InterPro"/>
</dbReference>
<dbReference type="GO" id="GO:0005958">
    <property type="term" value="C:DNA-dependent protein kinase-DNA ligase 4 complex"/>
    <property type="evidence" value="ECO:0007669"/>
    <property type="project" value="TreeGrafter"/>
</dbReference>
<dbReference type="SUPFAM" id="SSF58022">
    <property type="entry name" value="XRCC4, C-terminal oligomerization domain"/>
    <property type="match status" value="1"/>
</dbReference>
<dbReference type="Pfam" id="PF06632">
    <property type="entry name" value="XRCC4"/>
    <property type="match status" value="1"/>
</dbReference>
<proteinExistence type="predicted"/>
<sequence length="390" mass="43642">MATSSRTFLRIAPESAALKPPGHLSFSSFPDPISPDTDEPTVYVSCDWREPGADIAVEITVTDGENVWQRTVAKFELIRQKPADFGETEYLEATRAALAGVHDPKGQETKCEINRNDFTAELAWFLIPESEILFKLGSLDLTRLPPDEAPTLWMSWIDDLTKERNSTLDRCERLESKVKDLQDQRNKVLKMHEEWVHEKKEQVDRVIFKKFKEVLNTKKAKIRELMAANVEWEKKYRELEDALKLVKTEAERREAAPMIISDEGLAMDLTSNAIEEPFSRAGSEYPSPAPKRRRVEVKDVSATAQAQPARSSGQGNGSDSDELEPPDLFGGPSGLGARPALAARRSEGNTPGHPIAQIIDSTRLARCISSAYTHRLQSKLATEKPILAVH</sequence>
<dbReference type="InterPro" id="IPR053961">
    <property type="entry name" value="XRCC4_N"/>
</dbReference>
<evidence type="ECO:0000256" key="6">
    <source>
        <dbReference type="SAM" id="MobiDB-lite"/>
    </source>
</evidence>
<keyword evidence="4" id="KW-0539">Nucleus</keyword>
<dbReference type="AlphaFoldDB" id="A0AAD5X5A9"/>
<dbReference type="GO" id="GO:0003677">
    <property type="term" value="F:DNA binding"/>
    <property type="evidence" value="ECO:0007669"/>
    <property type="project" value="InterPro"/>
</dbReference>
<keyword evidence="3" id="KW-0234">DNA repair</keyword>
<feature type="coiled-coil region" evidence="5">
    <location>
        <begin position="215"/>
        <end position="256"/>
    </location>
</feature>
<dbReference type="GO" id="GO:0032807">
    <property type="term" value="C:DNA ligase IV complex"/>
    <property type="evidence" value="ECO:0007669"/>
    <property type="project" value="TreeGrafter"/>
</dbReference>
<dbReference type="InterPro" id="IPR038051">
    <property type="entry name" value="XRCC4-like_N_sf"/>
</dbReference>
<dbReference type="EMBL" id="JADGJD010000058">
    <property type="protein sequence ID" value="KAJ3055809.1"/>
    <property type="molecule type" value="Genomic_DNA"/>
</dbReference>
<dbReference type="PANTHER" id="PTHR28559:SF1">
    <property type="entry name" value="DNA REPAIR PROTEIN XRCC4"/>
    <property type="match status" value="1"/>
</dbReference>
<comment type="caution">
    <text evidence="8">The sequence shown here is derived from an EMBL/GenBank/DDBJ whole genome shotgun (WGS) entry which is preliminary data.</text>
</comment>
<feature type="region of interest" description="Disordered" evidence="6">
    <location>
        <begin position="277"/>
        <end position="338"/>
    </location>
</feature>
<keyword evidence="2" id="KW-0227">DNA damage</keyword>
<dbReference type="Proteomes" id="UP001212841">
    <property type="component" value="Unassembled WGS sequence"/>
</dbReference>
<evidence type="ECO:0000256" key="1">
    <source>
        <dbReference type="ARBA" id="ARBA00004123"/>
    </source>
</evidence>
<evidence type="ECO:0000256" key="2">
    <source>
        <dbReference type="ARBA" id="ARBA00022763"/>
    </source>
</evidence>
<accession>A0AAD5X5A9</accession>
<reference evidence="8" key="1">
    <citation type="submission" date="2020-05" db="EMBL/GenBank/DDBJ databases">
        <title>Phylogenomic resolution of chytrid fungi.</title>
        <authorList>
            <person name="Stajich J.E."/>
            <person name="Amses K."/>
            <person name="Simmons R."/>
            <person name="Seto K."/>
            <person name="Myers J."/>
            <person name="Bonds A."/>
            <person name="Quandt C.A."/>
            <person name="Barry K."/>
            <person name="Liu P."/>
            <person name="Grigoriev I."/>
            <person name="Longcore J.E."/>
            <person name="James T.Y."/>
        </authorList>
    </citation>
    <scope>NUCLEOTIDE SEQUENCE</scope>
    <source>
        <strain evidence="8">JEL0318</strain>
    </source>
</reference>
<dbReference type="GO" id="GO:0006303">
    <property type="term" value="P:double-strand break repair via nonhomologous end joining"/>
    <property type="evidence" value="ECO:0007669"/>
    <property type="project" value="TreeGrafter"/>
</dbReference>
<dbReference type="GO" id="GO:0010165">
    <property type="term" value="P:response to X-ray"/>
    <property type="evidence" value="ECO:0007669"/>
    <property type="project" value="TreeGrafter"/>
</dbReference>
<comment type="subcellular location">
    <subcellularLocation>
        <location evidence="1">Nucleus</location>
    </subcellularLocation>
</comment>
<evidence type="ECO:0000313" key="8">
    <source>
        <dbReference type="EMBL" id="KAJ3055809.1"/>
    </source>
</evidence>
<evidence type="ECO:0000256" key="4">
    <source>
        <dbReference type="ARBA" id="ARBA00023242"/>
    </source>
</evidence>
<organism evidence="8 9">
    <name type="scientific">Rhizophlyctis rosea</name>
    <dbReference type="NCBI Taxonomy" id="64517"/>
    <lineage>
        <taxon>Eukaryota</taxon>
        <taxon>Fungi</taxon>
        <taxon>Fungi incertae sedis</taxon>
        <taxon>Chytridiomycota</taxon>
        <taxon>Chytridiomycota incertae sedis</taxon>
        <taxon>Chytridiomycetes</taxon>
        <taxon>Rhizophlyctidales</taxon>
        <taxon>Rhizophlyctidaceae</taxon>
        <taxon>Rhizophlyctis</taxon>
    </lineage>
</organism>
<protein>
    <recommendedName>
        <fullName evidence="7">XRCC4 N-terminal domain-containing protein</fullName>
    </recommendedName>
</protein>
<feature type="domain" description="XRCC4 N-terminal" evidence="7">
    <location>
        <begin position="42"/>
        <end position="141"/>
    </location>
</feature>
<evidence type="ECO:0000313" key="9">
    <source>
        <dbReference type="Proteomes" id="UP001212841"/>
    </source>
</evidence>
<dbReference type="PANTHER" id="PTHR28559">
    <property type="entry name" value="DNA REPAIR PROTEIN XRCC4"/>
    <property type="match status" value="1"/>
</dbReference>
<name>A0AAD5X5A9_9FUNG</name>
<gene>
    <name evidence="8" type="ORF">HK097_009113</name>
</gene>
<evidence type="ECO:0000259" key="7">
    <source>
        <dbReference type="Pfam" id="PF06632"/>
    </source>
</evidence>
<keyword evidence="9" id="KW-1185">Reference proteome</keyword>
<dbReference type="InterPro" id="IPR014751">
    <property type="entry name" value="XRCC4-like_C"/>
</dbReference>
<dbReference type="Gene3D" id="1.20.5.370">
    <property type="match status" value="1"/>
</dbReference>
<evidence type="ECO:0000256" key="5">
    <source>
        <dbReference type="SAM" id="Coils"/>
    </source>
</evidence>
<keyword evidence="5" id="KW-0175">Coiled coil</keyword>
<evidence type="ECO:0000256" key="3">
    <source>
        <dbReference type="ARBA" id="ARBA00023204"/>
    </source>
</evidence>
<feature type="compositionally biased region" description="Polar residues" evidence="6">
    <location>
        <begin position="302"/>
        <end position="313"/>
    </location>
</feature>
<dbReference type="InterPro" id="IPR010585">
    <property type="entry name" value="DNA_repair_prot_XRCC4"/>
</dbReference>
<feature type="coiled-coil region" evidence="5">
    <location>
        <begin position="157"/>
        <end position="191"/>
    </location>
</feature>